<protein>
    <submittedName>
        <fullName evidence="1">LAQU0S01e09384g1_1</fullName>
    </submittedName>
</protein>
<dbReference type="AlphaFoldDB" id="A0A0N7MKV8"/>
<dbReference type="PANTHER" id="PTHR31687">
    <property type="match status" value="1"/>
</dbReference>
<organism evidence="1 2">
    <name type="scientific">Lachancea quebecensis</name>
    <dbReference type="NCBI Taxonomy" id="1654605"/>
    <lineage>
        <taxon>Eukaryota</taxon>
        <taxon>Fungi</taxon>
        <taxon>Dikarya</taxon>
        <taxon>Ascomycota</taxon>
        <taxon>Saccharomycotina</taxon>
        <taxon>Saccharomycetes</taxon>
        <taxon>Saccharomycetales</taxon>
        <taxon>Saccharomycetaceae</taxon>
        <taxon>Lachancea</taxon>
    </lineage>
</organism>
<evidence type="ECO:0000313" key="1">
    <source>
        <dbReference type="EMBL" id="CUS20559.1"/>
    </source>
</evidence>
<evidence type="ECO:0000313" key="2">
    <source>
        <dbReference type="Proteomes" id="UP000236544"/>
    </source>
</evidence>
<reference evidence="2" key="1">
    <citation type="submission" date="2015-10" db="EMBL/GenBank/DDBJ databases">
        <authorList>
            <person name="Devillers H."/>
        </authorList>
    </citation>
    <scope>NUCLEOTIDE SEQUENCE [LARGE SCALE GENOMIC DNA]</scope>
</reference>
<dbReference type="Pfam" id="PF07958">
    <property type="entry name" value="DUF1688"/>
    <property type="match status" value="1"/>
</dbReference>
<dbReference type="OrthoDB" id="2153176at2759"/>
<dbReference type="InterPro" id="IPR012469">
    <property type="entry name" value="DUF1688"/>
</dbReference>
<keyword evidence="2" id="KW-1185">Reference proteome</keyword>
<dbReference type="EMBL" id="LN890560">
    <property type="protein sequence ID" value="CUS20559.1"/>
    <property type="molecule type" value="Genomic_DNA"/>
</dbReference>
<gene>
    <name evidence="1" type="ORF">LAQU0_S01e09384g</name>
</gene>
<name>A0A0N7MKV8_9SACH</name>
<dbReference type="Proteomes" id="UP000236544">
    <property type="component" value="Unassembled WGS sequence"/>
</dbReference>
<accession>A0A0N7MKV8</accession>
<sequence>MTIEAVEYLKSIKSVRETTSQVFNYAVSNGGGFHFDLDLDQMPRVADFLCDIVKRDYGSDYASIPPHGRWQHLNHGHSGRVEDLITQWRGAGVEEVEIARKLVDLLVFSVLVDAGAGNTWKFTVPGSSTTVGRSEGLAVASYYLFVEGSLSSDRDDPYKVTGKALSTFGAEMFSRGFQVSDANPLAGAAGRVALIQRLGAALLARPDIFGSEARPGALVDYLYAKSAVISDSADAATPTIDLQDVWDALMQGLTSIWPAGRTVVNGEPLGDAWRLDTKATASAGCAPAGVPPDIVTFHKLTQWLCYSLLVPLERYGYKFRISNKSLQTGLPEYRNGGLFYDFGVLKLKSDALKRGLAFSAQLHDTGHNASDTIPIFEPHEGAIVEWRCLTVGLLDNLLPLVNEKLKFELELPQLIEAGSWKAGREIAAQLRPSTGGPPIELYSDGTVF</sequence>
<proteinExistence type="predicted"/>
<dbReference type="PANTHER" id="PTHR31687:SF3">
    <property type="entry name" value="PROTEIN URG3"/>
    <property type="match status" value="1"/>
</dbReference>